<dbReference type="AlphaFoldDB" id="I4D6W8"/>
<name>I4D6W8_DESAJ</name>
<organism evidence="1 2">
    <name type="scientific">Desulfosporosinus acidiphilus (strain DSM 22704 / JCM 16185 / SJ4)</name>
    <dbReference type="NCBI Taxonomy" id="646529"/>
    <lineage>
        <taxon>Bacteria</taxon>
        <taxon>Bacillati</taxon>
        <taxon>Bacillota</taxon>
        <taxon>Clostridia</taxon>
        <taxon>Eubacteriales</taxon>
        <taxon>Desulfitobacteriaceae</taxon>
        <taxon>Desulfosporosinus</taxon>
    </lineage>
</organism>
<reference evidence="1 2" key="1">
    <citation type="journal article" date="2012" name="J. Bacteriol.">
        <title>Complete genome sequences of Desulfosporosinus orientis DSM765T, Desulfosporosinus youngiae DSM17734T, Desulfosporosinus meridiei DSM13257T, and Desulfosporosinus acidiphilus DSM22704T.</title>
        <authorList>
            <person name="Pester M."/>
            <person name="Brambilla E."/>
            <person name="Alazard D."/>
            <person name="Rattei T."/>
            <person name="Weinmaier T."/>
            <person name="Han J."/>
            <person name="Lucas S."/>
            <person name="Lapidus A."/>
            <person name="Cheng J.F."/>
            <person name="Goodwin L."/>
            <person name="Pitluck S."/>
            <person name="Peters L."/>
            <person name="Ovchinnikova G."/>
            <person name="Teshima H."/>
            <person name="Detter J.C."/>
            <person name="Han C.S."/>
            <person name="Tapia R."/>
            <person name="Land M.L."/>
            <person name="Hauser L."/>
            <person name="Kyrpides N.C."/>
            <person name="Ivanova N.N."/>
            <person name="Pagani I."/>
            <person name="Huntmann M."/>
            <person name="Wei C.L."/>
            <person name="Davenport K.W."/>
            <person name="Daligault H."/>
            <person name="Chain P.S."/>
            <person name="Chen A."/>
            <person name="Mavromatis K."/>
            <person name="Markowitz V."/>
            <person name="Szeto E."/>
            <person name="Mikhailova N."/>
            <person name="Pati A."/>
            <person name="Wagner M."/>
            <person name="Woyke T."/>
            <person name="Ollivier B."/>
            <person name="Klenk H.P."/>
            <person name="Spring S."/>
            <person name="Loy A."/>
        </authorList>
    </citation>
    <scope>NUCLEOTIDE SEQUENCE [LARGE SCALE GENOMIC DNA]</scope>
    <source>
        <strain evidence="2">DSM 22704 / JCM 16185 / SJ4</strain>
    </source>
</reference>
<gene>
    <name evidence="1" type="ordered locus">Desaci_2609</name>
</gene>
<dbReference type="InterPro" id="IPR045507">
    <property type="entry name" value="DUF6483"/>
</dbReference>
<proteinExistence type="predicted"/>
<accession>I4D6W8</accession>
<dbReference type="Pfam" id="PF20092">
    <property type="entry name" value="DUF6483"/>
    <property type="match status" value="1"/>
</dbReference>
<dbReference type="HOGENOM" id="CLU_089482_1_1_9"/>
<sequence>MFEEKDYLMKMIKEFTNAIAKIAGLKAENKIEESQEVLSETLKHFTDLDMKVIEALPYDILIHKIGGNTVNSEKYLMLSELLVQQAEIYEIRGEKSRANNLLAKSLNIMLNILLNDNNPISESNVVKVNEVVDKLGWYNLPNESELLLFQYYESTQSYAKAEDVLFHLLKSDENNKDILKKGISFYERLKDKDHDELEKGNLPFDEVLEGLESLRHYNG</sequence>
<evidence type="ECO:0008006" key="3">
    <source>
        <dbReference type="Google" id="ProtNLM"/>
    </source>
</evidence>
<protein>
    <recommendedName>
        <fullName evidence="3">Tetratricopeptide repeat protein</fullName>
    </recommendedName>
</protein>
<dbReference type="eggNOG" id="ENOG50333BQ">
    <property type="taxonomic scope" value="Bacteria"/>
</dbReference>
<dbReference type="KEGG" id="dai:Desaci_2609"/>
<evidence type="ECO:0000313" key="2">
    <source>
        <dbReference type="Proteomes" id="UP000002892"/>
    </source>
</evidence>
<dbReference type="OrthoDB" id="1905743at2"/>
<dbReference type="RefSeq" id="WP_014827539.1">
    <property type="nucleotide sequence ID" value="NC_018068.1"/>
</dbReference>
<evidence type="ECO:0000313" key="1">
    <source>
        <dbReference type="EMBL" id="AFM41542.1"/>
    </source>
</evidence>
<keyword evidence="2" id="KW-1185">Reference proteome</keyword>
<dbReference type="EMBL" id="CP003639">
    <property type="protein sequence ID" value="AFM41542.1"/>
    <property type="molecule type" value="Genomic_DNA"/>
</dbReference>
<dbReference type="Proteomes" id="UP000002892">
    <property type="component" value="Chromosome"/>
</dbReference>